<dbReference type="Gene3D" id="3.40.1810.10">
    <property type="entry name" value="Transcription factor, MADS-box"/>
    <property type="match status" value="1"/>
</dbReference>
<feature type="region of interest" description="Disordered" evidence="6">
    <location>
        <begin position="238"/>
        <end position="279"/>
    </location>
</feature>
<dbReference type="SUPFAM" id="SSF55455">
    <property type="entry name" value="SRF-like"/>
    <property type="match status" value="1"/>
</dbReference>
<dbReference type="InterPro" id="IPR033897">
    <property type="entry name" value="SRF-like_MADS-box"/>
</dbReference>
<feature type="region of interest" description="Disordered" evidence="6">
    <location>
        <begin position="64"/>
        <end position="96"/>
    </location>
</feature>
<feature type="region of interest" description="Disordered" evidence="6">
    <location>
        <begin position="369"/>
        <end position="388"/>
    </location>
</feature>
<dbReference type="FunFam" id="3.40.1810.10:FF:000002">
    <property type="entry name" value="Serum response factor b"/>
    <property type="match status" value="1"/>
</dbReference>
<evidence type="ECO:0000313" key="8">
    <source>
        <dbReference type="EMBL" id="OWF51457.1"/>
    </source>
</evidence>
<sequence>MPFMEKSQIKAEEDTYYRSIPDSQPAELTGSTVYSREPTTRANMNGSHLMNTSQSVFPTIPGGPGKTLTMEQIDPSTLEDDSDSDDGLRTMGIGIKPGKKTKGRVKIKMEFIENKLRRYTTFSKRKTGIMKKAYELSTLTGTQVMLLVASETGHVYTFATRKLQPMITSDSGKALIQTCLNSPDPPPGSQAAQVIEQRMNPTGFEETELSYAVSEEESKLDSAIKPVLAVGTLPPGMPEPGLIQSSQSQGMVLSSSPPSVPASSFLQQQPGSTTPATQTTYTSYTTPNKTATMQVSGLPPGAVLVPPGTPLIPLQQNGQLTSAAQQTTQTVYRIPNTNQLVTIPNNSLGQFDILASDAGQNSGLPTITGSASTQGTWMTPTTQQSSSGLTPGLVMYQTPQGIVYAPTTATLQDRSVFNFQQPATSLSIPTQQTEGGQQIITIPVPVSLSGTSPQVLQLSAPLDSSPGALTLSHPSAAKRSRK</sequence>
<dbReference type="InterPro" id="IPR036879">
    <property type="entry name" value="TF_MADSbox_sf"/>
</dbReference>
<dbReference type="PANTHER" id="PTHR48019">
    <property type="entry name" value="SERUM RESPONSE FACTOR HOMOLOG"/>
    <property type="match status" value="1"/>
</dbReference>
<evidence type="ECO:0000256" key="2">
    <source>
        <dbReference type="ARBA" id="ARBA00023015"/>
    </source>
</evidence>
<dbReference type="Proteomes" id="UP000242188">
    <property type="component" value="Unassembled WGS sequence"/>
</dbReference>
<evidence type="ECO:0000259" key="7">
    <source>
        <dbReference type="PROSITE" id="PS50066"/>
    </source>
</evidence>
<dbReference type="GO" id="GO:0000981">
    <property type="term" value="F:DNA-binding transcription factor activity, RNA polymerase II-specific"/>
    <property type="evidence" value="ECO:0007669"/>
    <property type="project" value="InterPro"/>
</dbReference>
<dbReference type="PROSITE" id="PS00350">
    <property type="entry name" value="MADS_BOX_1"/>
    <property type="match status" value="1"/>
</dbReference>
<dbReference type="PROSITE" id="PS50066">
    <property type="entry name" value="MADS_BOX_2"/>
    <property type="match status" value="1"/>
</dbReference>
<dbReference type="InterPro" id="IPR002100">
    <property type="entry name" value="TF_MADSbox"/>
</dbReference>
<feature type="region of interest" description="Disordered" evidence="6">
    <location>
        <begin position="1"/>
        <end position="32"/>
    </location>
</feature>
<feature type="domain" description="MADS-box" evidence="7">
    <location>
        <begin position="102"/>
        <end position="162"/>
    </location>
</feature>
<feature type="region of interest" description="Disordered" evidence="6">
    <location>
        <begin position="460"/>
        <end position="482"/>
    </location>
</feature>
<dbReference type="GO" id="GO:0046983">
    <property type="term" value="F:protein dimerization activity"/>
    <property type="evidence" value="ECO:0007669"/>
    <property type="project" value="InterPro"/>
</dbReference>
<name>A0A210QRT1_MIZYE</name>
<dbReference type="Pfam" id="PF00319">
    <property type="entry name" value="SRF-TF"/>
    <property type="match status" value="1"/>
</dbReference>
<keyword evidence="2" id="KW-0805">Transcription regulation</keyword>
<dbReference type="GO" id="GO:0000987">
    <property type="term" value="F:cis-regulatory region sequence-specific DNA binding"/>
    <property type="evidence" value="ECO:0007669"/>
    <property type="project" value="InterPro"/>
</dbReference>
<keyword evidence="5" id="KW-0539">Nucleus</keyword>
<dbReference type="AlphaFoldDB" id="A0A210QRT1"/>
<evidence type="ECO:0000256" key="5">
    <source>
        <dbReference type="ARBA" id="ARBA00023242"/>
    </source>
</evidence>
<feature type="compositionally biased region" description="Basic and acidic residues" evidence="6">
    <location>
        <begin position="7"/>
        <end position="16"/>
    </location>
</feature>
<dbReference type="PRINTS" id="PR00404">
    <property type="entry name" value="MADSDOMAIN"/>
</dbReference>
<dbReference type="CDD" id="cd00266">
    <property type="entry name" value="MADS_SRF_like"/>
    <property type="match status" value="1"/>
</dbReference>
<gene>
    <name evidence="8" type="ORF">KP79_PYT09378</name>
</gene>
<dbReference type="EMBL" id="NEDP02002254">
    <property type="protein sequence ID" value="OWF51457.1"/>
    <property type="molecule type" value="Genomic_DNA"/>
</dbReference>
<dbReference type="GO" id="GO:0005634">
    <property type="term" value="C:nucleus"/>
    <property type="evidence" value="ECO:0007669"/>
    <property type="project" value="UniProtKB-SubCell"/>
</dbReference>
<dbReference type="GO" id="GO:0045944">
    <property type="term" value="P:positive regulation of transcription by RNA polymerase II"/>
    <property type="evidence" value="ECO:0007669"/>
    <property type="project" value="InterPro"/>
</dbReference>
<protein>
    <submittedName>
        <fullName evidence="8">Serum response factor</fullName>
    </submittedName>
</protein>
<evidence type="ECO:0000256" key="4">
    <source>
        <dbReference type="ARBA" id="ARBA00023163"/>
    </source>
</evidence>
<keyword evidence="3" id="KW-0238">DNA-binding</keyword>
<comment type="caution">
    <text evidence="8">The sequence shown here is derived from an EMBL/GenBank/DDBJ whole genome shotgun (WGS) entry which is preliminary data.</text>
</comment>
<evidence type="ECO:0000256" key="1">
    <source>
        <dbReference type="ARBA" id="ARBA00004123"/>
    </source>
</evidence>
<evidence type="ECO:0000313" key="9">
    <source>
        <dbReference type="Proteomes" id="UP000242188"/>
    </source>
</evidence>
<keyword evidence="4" id="KW-0804">Transcription</keyword>
<dbReference type="STRING" id="6573.A0A210QRT1"/>
<dbReference type="OrthoDB" id="2284405at2759"/>
<comment type="subcellular location">
    <subcellularLocation>
        <location evidence="1">Nucleus</location>
    </subcellularLocation>
</comment>
<organism evidence="8 9">
    <name type="scientific">Mizuhopecten yessoensis</name>
    <name type="common">Japanese scallop</name>
    <name type="synonym">Patinopecten yessoensis</name>
    <dbReference type="NCBI Taxonomy" id="6573"/>
    <lineage>
        <taxon>Eukaryota</taxon>
        <taxon>Metazoa</taxon>
        <taxon>Spiralia</taxon>
        <taxon>Lophotrochozoa</taxon>
        <taxon>Mollusca</taxon>
        <taxon>Bivalvia</taxon>
        <taxon>Autobranchia</taxon>
        <taxon>Pteriomorphia</taxon>
        <taxon>Pectinida</taxon>
        <taxon>Pectinoidea</taxon>
        <taxon>Pectinidae</taxon>
        <taxon>Mizuhopecten</taxon>
    </lineage>
</organism>
<dbReference type="SMART" id="SM00432">
    <property type="entry name" value="MADS"/>
    <property type="match status" value="1"/>
</dbReference>
<proteinExistence type="predicted"/>
<dbReference type="InterPro" id="IPR050142">
    <property type="entry name" value="MADS-box/MEF2_TF"/>
</dbReference>
<keyword evidence="9" id="KW-1185">Reference proteome</keyword>
<evidence type="ECO:0000256" key="3">
    <source>
        <dbReference type="ARBA" id="ARBA00023125"/>
    </source>
</evidence>
<feature type="compositionally biased region" description="Low complexity" evidence="6">
    <location>
        <begin position="244"/>
        <end position="264"/>
    </location>
</feature>
<evidence type="ECO:0000256" key="6">
    <source>
        <dbReference type="SAM" id="MobiDB-lite"/>
    </source>
</evidence>
<accession>A0A210QRT1</accession>
<reference evidence="8 9" key="1">
    <citation type="journal article" date="2017" name="Nat. Ecol. Evol.">
        <title>Scallop genome provides insights into evolution of bilaterian karyotype and development.</title>
        <authorList>
            <person name="Wang S."/>
            <person name="Zhang J."/>
            <person name="Jiao W."/>
            <person name="Li J."/>
            <person name="Xun X."/>
            <person name="Sun Y."/>
            <person name="Guo X."/>
            <person name="Huan P."/>
            <person name="Dong B."/>
            <person name="Zhang L."/>
            <person name="Hu X."/>
            <person name="Sun X."/>
            <person name="Wang J."/>
            <person name="Zhao C."/>
            <person name="Wang Y."/>
            <person name="Wang D."/>
            <person name="Huang X."/>
            <person name="Wang R."/>
            <person name="Lv J."/>
            <person name="Li Y."/>
            <person name="Zhang Z."/>
            <person name="Liu B."/>
            <person name="Lu W."/>
            <person name="Hui Y."/>
            <person name="Liang J."/>
            <person name="Zhou Z."/>
            <person name="Hou R."/>
            <person name="Li X."/>
            <person name="Liu Y."/>
            <person name="Li H."/>
            <person name="Ning X."/>
            <person name="Lin Y."/>
            <person name="Zhao L."/>
            <person name="Xing Q."/>
            <person name="Dou J."/>
            <person name="Li Y."/>
            <person name="Mao J."/>
            <person name="Guo H."/>
            <person name="Dou H."/>
            <person name="Li T."/>
            <person name="Mu C."/>
            <person name="Jiang W."/>
            <person name="Fu Q."/>
            <person name="Fu X."/>
            <person name="Miao Y."/>
            <person name="Liu J."/>
            <person name="Yu Q."/>
            <person name="Li R."/>
            <person name="Liao H."/>
            <person name="Li X."/>
            <person name="Kong Y."/>
            <person name="Jiang Z."/>
            <person name="Chourrout D."/>
            <person name="Li R."/>
            <person name="Bao Z."/>
        </authorList>
    </citation>
    <scope>NUCLEOTIDE SEQUENCE [LARGE SCALE GENOMIC DNA]</scope>
    <source>
        <strain evidence="8 9">PY_sf001</strain>
    </source>
</reference>